<dbReference type="AlphaFoldDB" id="A0A414PVW2"/>
<reference evidence="7 8" key="1">
    <citation type="submission" date="2018-08" db="EMBL/GenBank/DDBJ databases">
        <title>A genome reference for cultivated species of the human gut microbiota.</title>
        <authorList>
            <person name="Zou Y."/>
            <person name="Xue W."/>
            <person name="Luo G."/>
        </authorList>
    </citation>
    <scope>NUCLEOTIDE SEQUENCE [LARGE SCALE GENOMIC DNA]</scope>
    <source>
        <strain evidence="7 8">AM25-1</strain>
    </source>
</reference>
<dbReference type="InterPro" id="IPR018365">
    <property type="entry name" value="Cell_cycle_FtsW-rel_CS"/>
</dbReference>
<comment type="subcellular location">
    <subcellularLocation>
        <location evidence="1">Membrane</location>
        <topology evidence="1">Multi-pass membrane protein</topology>
    </subcellularLocation>
</comment>
<dbReference type="GO" id="GO:0005886">
    <property type="term" value="C:plasma membrane"/>
    <property type="evidence" value="ECO:0007669"/>
    <property type="project" value="TreeGrafter"/>
</dbReference>
<proteinExistence type="predicted"/>
<feature type="transmembrane region" description="Helical" evidence="6">
    <location>
        <begin position="390"/>
        <end position="411"/>
    </location>
</feature>
<dbReference type="PANTHER" id="PTHR30474:SF1">
    <property type="entry name" value="PEPTIDOGLYCAN GLYCOSYLTRANSFERASE MRDB"/>
    <property type="match status" value="1"/>
</dbReference>
<dbReference type="InterPro" id="IPR001182">
    <property type="entry name" value="FtsW/RodA"/>
</dbReference>
<dbReference type="PROSITE" id="PS00428">
    <property type="entry name" value="FTSW_RODA_SPOVE"/>
    <property type="match status" value="1"/>
</dbReference>
<evidence type="ECO:0000256" key="2">
    <source>
        <dbReference type="ARBA" id="ARBA00022692"/>
    </source>
</evidence>
<evidence type="ECO:0000256" key="4">
    <source>
        <dbReference type="ARBA" id="ARBA00022989"/>
    </source>
</evidence>
<dbReference type="GO" id="GO:0015648">
    <property type="term" value="F:lipid-linked peptidoglycan transporter activity"/>
    <property type="evidence" value="ECO:0007669"/>
    <property type="project" value="TreeGrafter"/>
</dbReference>
<feature type="transmembrane region" description="Helical" evidence="6">
    <location>
        <begin position="142"/>
        <end position="162"/>
    </location>
</feature>
<feature type="transmembrane region" description="Helical" evidence="6">
    <location>
        <begin position="103"/>
        <end position="122"/>
    </location>
</feature>
<protein>
    <submittedName>
        <fullName evidence="7">FtsW/RodA/SpoVE family cell cycle protein</fullName>
    </submittedName>
</protein>
<comment type="caution">
    <text evidence="7">The sequence shown here is derived from an EMBL/GenBank/DDBJ whole genome shotgun (WGS) entry which is preliminary data.</text>
</comment>
<dbReference type="Pfam" id="PF01098">
    <property type="entry name" value="FTSW_RODA_SPOVE"/>
    <property type="match status" value="1"/>
</dbReference>
<keyword evidence="2 6" id="KW-0812">Transmembrane</keyword>
<feature type="transmembrane region" description="Helical" evidence="6">
    <location>
        <begin position="226"/>
        <end position="245"/>
    </location>
</feature>
<feature type="transmembrane region" description="Helical" evidence="6">
    <location>
        <begin position="73"/>
        <end position="91"/>
    </location>
</feature>
<dbReference type="PANTHER" id="PTHR30474">
    <property type="entry name" value="CELL CYCLE PROTEIN"/>
    <property type="match status" value="1"/>
</dbReference>
<dbReference type="GO" id="GO:0051301">
    <property type="term" value="P:cell division"/>
    <property type="evidence" value="ECO:0007669"/>
    <property type="project" value="InterPro"/>
</dbReference>
<evidence type="ECO:0000256" key="6">
    <source>
        <dbReference type="SAM" id="Phobius"/>
    </source>
</evidence>
<evidence type="ECO:0000256" key="5">
    <source>
        <dbReference type="ARBA" id="ARBA00023136"/>
    </source>
</evidence>
<evidence type="ECO:0000313" key="7">
    <source>
        <dbReference type="EMBL" id="RHF72502.1"/>
    </source>
</evidence>
<dbReference type="RefSeq" id="WP_118234334.1">
    <property type="nucleotide sequence ID" value="NZ_QRHL01000008.1"/>
</dbReference>
<feature type="transmembrane region" description="Helical" evidence="6">
    <location>
        <begin position="37"/>
        <end position="61"/>
    </location>
</feature>
<keyword evidence="3" id="KW-0133">Cell shape</keyword>
<dbReference type="Proteomes" id="UP000284676">
    <property type="component" value="Unassembled WGS sequence"/>
</dbReference>
<keyword evidence="5 6" id="KW-0472">Membrane</keyword>
<evidence type="ECO:0000256" key="3">
    <source>
        <dbReference type="ARBA" id="ARBA00022960"/>
    </source>
</evidence>
<sequence length="415" mass="46758">MDKVKLETENPYYKRNQINRTLKKIDKEKRKRARNRGIVLLLFFLVILSNLNMASASFYSIYFEGIKVIRNHFIYIILGIICFIITSKINYKLYNKNKISGILLLLSTIIFIIIIIGSKIPSLSRVIPHVNGAIGWIRFGSFSVQPSEMMKLPFIIIIAHIMEKCEEERYNDKKILFSLLPVMGIFMLLINLQKDLGTSIHYLGIFAFMLFMSRFMLFMSRLNMKLIVGSVGAVLVSIGGLFYYVSNLTDLSNESYKIKRVGSFLNGLLKNEYDYGIGYQVGQSLIAFGSGGLVGKGYGNGVQKYSYLPEIKTDFILASYGEEFGFIGMLLLLTIFLLLFNIIQKTAVETKDYFGKYLAIGIGGYIIIQMAINLSVALGILPVFGIPMPFFSSGGSSLITVFSALGIIININKQR</sequence>
<dbReference type="EMBL" id="QRHL01000008">
    <property type="protein sequence ID" value="RHF72502.1"/>
    <property type="molecule type" value="Genomic_DNA"/>
</dbReference>
<evidence type="ECO:0000256" key="1">
    <source>
        <dbReference type="ARBA" id="ARBA00004141"/>
    </source>
</evidence>
<organism evidence="7 8">
    <name type="scientific">Fusobacterium mortiferum</name>
    <dbReference type="NCBI Taxonomy" id="850"/>
    <lineage>
        <taxon>Bacteria</taxon>
        <taxon>Fusobacteriati</taxon>
        <taxon>Fusobacteriota</taxon>
        <taxon>Fusobacteriia</taxon>
        <taxon>Fusobacteriales</taxon>
        <taxon>Fusobacteriaceae</taxon>
        <taxon>Fusobacterium</taxon>
    </lineage>
</organism>
<keyword evidence="4 6" id="KW-1133">Transmembrane helix</keyword>
<feature type="transmembrane region" description="Helical" evidence="6">
    <location>
        <begin position="174"/>
        <end position="193"/>
    </location>
</feature>
<feature type="transmembrane region" description="Helical" evidence="6">
    <location>
        <begin position="355"/>
        <end position="384"/>
    </location>
</feature>
<name>A0A414PVW2_FUSMR</name>
<feature type="transmembrane region" description="Helical" evidence="6">
    <location>
        <begin position="324"/>
        <end position="343"/>
    </location>
</feature>
<evidence type="ECO:0000313" key="8">
    <source>
        <dbReference type="Proteomes" id="UP000284676"/>
    </source>
</evidence>
<accession>A0A414PVW2</accession>
<dbReference type="GO" id="GO:0008360">
    <property type="term" value="P:regulation of cell shape"/>
    <property type="evidence" value="ECO:0007669"/>
    <property type="project" value="UniProtKB-KW"/>
</dbReference>
<dbReference type="GO" id="GO:0032153">
    <property type="term" value="C:cell division site"/>
    <property type="evidence" value="ECO:0007669"/>
    <property type="project" value="TreeGrafter"/>
</dbReference>
<gene>
    <name evidence="7" type="ORF">DW663_06500</name>
</gene>
<feature type="transmembrane region" description="Helical" evidence="6">
    <location>
        <begin position="199"/>
        <end position="219"/>
    </location>
</feature>